<evidence type="ECO:0000256" key="13">
    <source>
        <dbReference type="ARBA" id="ARBA00023211"/>
    </source>
</evidence>
<feature type="binding site" evidence="14 15">
    <location>
        <position position="173"/>
    </location>
    <ligand>
        <name>a divalent metal cation</name>
        <dbReference type="ChEBI" id="CHEBI:60240"/>
    </ligand>
</feature>
<feature type="region of interest" description="Disordered" evidence="17">
    <location>
        <begin position="1"/>
        <end position="37"/>
    </location>
</feature>
<dbReference type="Pfam" id="PF01351">
    <property type="entry name" value="RNase_HII"/>
    <property type="match status" value="1"/>
</dbReference>
<evidence type="ECO:0000313" key="20">
    <source>
        <dbReference type="Proteomes" id="UP001165135"/>
    </source>
</evidence>
<evidence type="ECO:0000256" key="15">
    <source>
        <dbReference type="PROSITE-ProRule" id="PRU01319"/>
    </source>
</evidence>
<dbReference type="PANTHER" id="PTHR10954">
    <property type="entry name" value="RIBONUCLEASE H2 SUBUNIT A"/>
    <property type="match status" value="1"/>
</dbReference>
<dbReference type="GO" id="GO:0030145">
    <property type="term" value="F:manganese ion binding"/>
    <property type="evidence" value="ECO:0007669"/>
    <property type="project" value="UniProtKB-UniRule"/>
</dbReference>
<gene>
    <name evidence="14 19" type="primary">rnhB</name>
    <name evidence="19" type="ORF">Airi01_061510</name>
</gene>
<dbReference type="Proteomes" id="UP001165135">
    <property type="component" value="Unassembled WGS sequence"/>
</dbReference>
<dbReference type="GO" id="GO:0004523">
    <property type="term" value="F:RNA-DNA hybrid ribonuclease activity"/>
    <property type="evidence" value="ECO:0007669"/>
    <property type="project" value="UniProtKB-UniRule"/>
</dbReference>
<protein>
    <recommendedName>
        <fullName evidence="7 14">Ribonuclease HII</fullName>
        <shortName evidence="14">RNase HII</shortName>
        <ecNumber evidence="6 14">3.1.26.4</ecNumber>
    </recommendedName>
</protein>
<evidence type="ECO:0000256" key="6">
    <source>
        <dbReference type="ARBA" id="ARBA00012180"/>
    </source>
</evidence>
<dbReference type="GO" id="GO:0005737">
    <property type="term" value="C:cytoplasm"/>
    <property type="evidence" value="ECO:0007669"/>
    <property type="project" value="UniProtKB-SubCell"/>
</dbReference>
<dbReference type="InterPro" id="IPR022898">
    <property type="entry name" value="RNase_HII"/>
</dbReference>
<dbReference type="CDD" id="cd07182">
    <property type="entry name" value="RNase_HII_bacteria_HII_like"/>
    <property type="match status" value="1"/>
</dbReference>
<evidence type="ECO:0000259" key="18">
    <source>
        <dbReference type="PROSITE" id="PS51975"/>
    </source>
</evidence>
<keyword evidence="9 14" id="KW-0540">Nuclease</keyword>
<name>A0A9W6RLC6_9ACTN</name>
<evidence type="ECO:0000256" key="12">
    <source>
        <dbReference type="ARBA" id="ARBA00022801"/>
    </source>
</evidence>
<dbReference type="NCBIfam" id="NF000595">
    <property type="entry name" value="PRK00015.1-3"/>
    <property type="match status" value="1"/>
</dbReference>
<feature type="domain" description="RNase H type-2" evidence="18">
    <location>
        <begin position="75"/>
        <end position="283"/>
    </location>
</feature>
<dbReference type="GO" id="GO:0003723">
    <property type="term" value="F:RNA binding"/>
    <property type="evidence" value="ECO:0007669"/>
    <property type="project" value="UniProtKB-UniRule"/>
</dbReference>
<comment type="function">
    <text evidence="3 14 16">Endonuclease that specifically degrades the RNA of RNA-DNA hybrids.</text>
</comment>
<evidence type="ECO:0000256" key="5">
    <source>
        <dbReference type="ARBA" id="ARBA00007383"/>
    </source>
</evidence>
<comment type="catalytic activity">
    <reaction evidence="1 14 15 16">
        <text>Endonucleolytic cleavage to 5'-phosphomonoester.</text>
        <dbReference type="EC" id="3.1.26.4"/>
    </reaction>
</comment>
<evidence type="ECO:0000313" key="19">
    <source>
        <dbReference type="EMBL" id="GLY77884.1"/>
    </source>
</evidence>
<keyword evidence="13 14" id="KW-0464">Manganese</keyword>
<dbReference type="EC" id="3.1.26.4" evidence="6 14"/>
<dbReference type="GO" id="GO:0032299">
    <property type="term" value="C:ribonuclease H2 complex"/>
    <property type="evidence" value="ECO:0007669"/>
    <property type="project" value="TreeGrafter"/>
</dbReference>
<sequence length="284" mass="30121">MTERSEGIEGTAPVVTPSDEGGLMSERSEGIGGTAPVVTPSDEGGLMSAMGTEDTPAPSGPGYAVEEQLTAAGAVRVAGVDEVGRGAWAGPVVVCAAVTRMDTPPEGLTDSKMLTPRRRTAIAEVIEDWLAAYAFGAASPEEIDDVGMTEALRRAAVRALEALPERPDAVILDGAHNFLGDRAAADGRPWPVRTEIKADLRSVSVAAASVLAKVHRDTLMAGLGHEEYGFAANAGYPSPVHQDALRRLGPTPHHRLSWSYLDDLPEWRHLRKHRPEIEGQLSLI</sequence>
<dbReference type="GO" id="GO:0006298">
    <property type="term" value="P:mismatch repair"/>
    <property type="evidence" value="ECO:0007669"/>
    <property type="project" value="TreeGrafter"/>
</dbReference>
<accession>A0A9W6RLC6</accession>
<keyword evidence="8 14" id="KW-0963">Cytoplasm</keyword>
<comment type="similarity">
    <text evidence="5 14 16">Belongs to the RNase HII family.</text>
</comment>
<dbReference type="InterPro" id="IPR024567">
    <property type="entry name" value="RNase_HII/HIII_dom"/>
</dbReference>
<keyword evidence="11 14" id="KW-0255">Endonuclease</keyword>
<feature type="binding site" evidence="14 15">
    <location>
        <position position="82"/>
    </location>
    <ligand>
        <name>a divalent metal cation</name>
        <dbReference type="ChEBI" id="CHEBI:60240"/>
    </ligand>
</feature>
<dbReference type="GO" id="GO:0043137">
    <property type="term" value="P:DNA replication, removal of RNA primer"/>
    <property type="evidence" value="ECO:0007669"/>
    <property type="project" value="TreeGrafter"/>
</dbReference>
<proteinExistence type="inferred from homology"/>
<evidence type="ECO:0000256" key="4">
    <source>
        <dbReference type="ARBA" id="ARBA00004496"/>
    </source>
</evidence>
<dbReference type="SUPFAM" id="SSF53098">
    <property type="entry name" value="Ribonuclease H-like"/>
    <property type="match status" value="1"/>
</dbReference>
<organism evidence="19 20">
    <name type="scientific">Actinoallomurus iriomotensis</name>
    <dbReference type="NCBI Taxonomy" id="478107"/>
    <lineage>
        <taxon>Bacteria</taxon>
        <taxon>Bacillati</taxon>
        <taxon>Actinomycetota</taxon>
        <taxon>Actinomycetes</taxon>
        <taxon>Streptosporangiales</taxon>
        <taxon>Thermomonosporaceae</taxon>
        <taxon>Actinoallomurus</taxon>
    </lineage>
</organism>
<evidence type="ECO:0000256" key="9">
    <source>
        <dbReference type="ARBA" id="ARBA00022722"/>
    </source>
</evidence>
<comment type="cofactor">
    <cofactor evidence="2">
        <name>Mg(2+)</name>
        <dbReference type="ChEBI" id="CHEBI:18420"/>
    </cofactor>
</comment>
<evidence type="ECO:0000256" key="11">
    <source>
        <dbReference type="ARBA" id="ARBA00022759"/>
    </source>
</evidence>
<evidence type="ECO:0000256" key="3">
    <source>
        <dbReference type="ARBA" id="ARBA00004065"/>
    </source>
</evidence>
<comment type="subcellular location">
    <subcellularLocation>
        <location evidence="4 14">Cytoplasm</location>
    </subcellularLocation>
</comment>
<dbReference type="HAMAP" id="MF_00052_B">
    <property type="entry name" value="RNase_HII_B"/>
    <property type="match status" value="1"/>
</dbReference>
<reference evidence="19" key="1">
    <citation type="submission" date="2023-03" db="EMBL/GenBank/DDBJ databases">
        <title>Actinoallomurus iriomotensis NBRC 103681.</title>
        <authorList>
            <person name="Ichikawa N."/>
            <person name="Sato H."/>
            <person name="Tonouchi N."/>
        </authorList>
    </citation>
    <scope>NUCLEOTIDE SEQUENCE</scope>
    <source>
        <strain evidence="19">NBRC 103681</strain>
    </source>
</reference>
<dbReference type="EMBL" id="BSTJ01000008">
    <property type="protein sequence ID" value="GLY77884.1"/>
    <property type="molecule type" value="Genomic_DNA"/>
</dbReference>
<dbReference type="InterPro" id="IPR012337">
    <property type="entry name" value="RNaseH-like_sf"/>
</dbReference>
<keyword evidence="10 14" id="KW-0479">Metal-binding</keyword>
<evidence type="ECO:0000256" key="2">
    <source>
        <dbReference type="ARBA" id="ARBA00001946"/>
    </source>
</evidence>
<evidence type="ECO:0000256" key="16">
    <source>
        <dbReference type="RuleBase" id="RU003515"/>
    </source>
</evidence>
<evidence type="ECO:0000256" key="8">
    <source>
        <dbReference type="ARBA" id="ARBA00022490"/>
    </source>
</evidence>
<dbReference type="AlphaFoldDB" id="A0A9W6RLC6"/>
<comment type="caution">
    <text evidence="19">The sequence shown here is derived from an EMBL/GenBank/DDBJ whole genome shotgun (WGS) entry which is preliminary data.</text>
</comment>
<evidence type="ECO:0000256" key="7">
    <source>
        <dbReference type="ARBA" id="ARBA00019179"/>
    </source>
</evidence>
<dbReference type="InterPro" id="IPR001352">
    <property type="entry name" value="RNase_HII/HIII"/>
</dbReference>
<evidence type="ECO:0000256" key="1">
    <source>
        <dbReference type="ARBA" id="ARBA00000077"/>
    </source>
</evidence>
<comment type="cofactor">
    <cofactor evidence="14 15">
        <name>Mn(2+)</name>
        <dbReference type="ChEBI" id="CHEBI:29035"/>
    </cofactor>
    <cofactor evidence="14 15">
        <name>Mg(2+)</name>
        <dbReference type="ChEBI" id="CHEBI:18420"/>
    </cofactor>
    <text evidence="14 15">Manganese or magnesium. Binds 1 divalent metal ion per monomer in the absence of substrate. May bind a second metal ion after substrate binding.</text>
</comment>
<dbReference type="Gene3D" id="3.30.420.10">
    <property type="entry name" value="Ribonuclease H-like superfamily/Ribonuclease H"/>
    <property type="match status" value="1"/>
</dbReference>
<feature type="binding site" evidence="14 15">
    <location>
        <position position="81"/>
    </location>
    <ligand>
        <name>a divalent metal cation</name>
        <dbReference type="ChEBI" id="CHEBI:60240"/>
    </ligand>
</feature>
<evidence type="ECO:0000256" key="14">
    <source>
        <dbReference type="HAMAP-Rule" id="MF_00052"/>
    </source>
</evidence>
<dbReference type="InterPro" id="IPR036397">
    <property type="entry name" value="RNaseH_sf"/>
</dbReference>
<keyword evidence="12 14" id="KW-0378">Hydrolase</keyword>
<evidence type="ECO:0000256" key="17">
    <source>
        <dbReference type="SAM" id="MobiDB-lite"/>
    </source>
</evidence>
<dbReference type="PANTHER" id="PTHR10954:SF18">
    <property type="entry name" value="RIBONUCLEASE HII"/>
    <property type="match status" value="1"/>
</dbReference>
<evidence type="ECO:0000256" key="10">
    <source>
        <dbReference type="ARBA" id="ARBA00022723"/>
    </source>
</evidence>
<dbReference type="PROSITE" id="PS51975">
    <property type="entry name" value="RNASE_H_2"/>
    <property type="match status" value="1"/>
</dbReference>